<dbReference type="EMBL" id="AP017313">
    <property type="protein sequence ID" value="BAU54083.1"/>
    <property type="molecule type" value="Genomic_DNA"/>
</dbReference>
<keyword evidence="2" id="KW-1185">Reference proteome</keyword>
<protein>
    <submittedName>
        <fullName evidence="1">Uncharacterized protein</fullName>
    </submittedName>
</protein>
<proteinExistence type="predicted"/>
<dbReference type="KEGG" id="mgot:MgSA37_02254"/>
<evidence type="ECO:0000313" key="2">
    <source>
        <dbReference type="Proteomes" id="UP000218263"/>
    </source>
</evidence>
<dbReference type="RefSeq" id="WP_157750534.1">
    <property type="nucleotide sequence ID" value="NZ_AP017313.1"/>
</dbReference>
<dbReference type="InterPro" id="IPR008323">
    <property type="entry name" value="UCP033563"/>
</dbReference>
<dbReference type="PANTHER" id="PTHR36454:SF1">
    <property type="entry name" value="DUF1015 DOMAIN-CONTAINING PROTEIN"/>
    <property type="match status" value="1"/>
</dbReference>
<dbReference type="Pfam" id="PF06245">
    <property type="entry name" value="DUF1015"/>
    <property type="match status" value="1"/>
</dbReference>
<gene>
    <name evidence="1" type="ORF">MgSA37_02254</name>
</gene>
<name>A0A110B347_9SPHI</name>
<dbReference type="Proteomes" id="UP000218263">
    <property type="component" value="Chromosome"/>
</dbReference>
<evidence type="ECO:0000313" key="1">
    <source>
        <dbReference type="EMBL" id="BAU54083.1"/>
    </source>
</evidence>
<accession>A0A110B347</accession>
<dbReference type="PANTHER" id="PTHR36454">
    <property type="entry name" value="LMO2823 PROTEIN"/>
    <property type="match status" value="1"/>
</dbReference>
<reference evidence="1 2" key="1">
    <citation type="submission" date="2015-12" db="EMBL/GenBank/DDBJ databases">
        <title>Genome sequence of Mucilaginibacter gotjawali.</title>
        <authorList>
            <person name="Lee J.S."/>
            <person name="Lee K.C."/>
            <person name="Kim K.K."/>
            <person name="Lee B.W."/>
        </authorList>
    </citation>
    <scope>NUCLEOTIDE SEQUENCE [LARGE SCALE GENOMIC DNA]</scope>
    <source>
        <strain evidence="1 2">SA3-7</strain>
    </source>
</reference>
<sequence length="388" mass="43633">MAIIKPFKPIRPNPFFVDQLVFTKPQAESVSGHRVLPLKTLLEENARLRPETPEGQEQAYQDIRENLRLLLAGGQLWEEKTAGYYVYEVVHRGYLQTGIWALTALTTDAVQNIRLHELTFADSVRRIRNYREHTGLEGSPILLAYPAVQHVNAMIEQVKAEQPKSSLGNQHGLHRLWKIEETGMQQALADAFSKIPTVYLADGHHRLEAAALSPFKHISSLYMGYDQLRIEPYDRIVIPDRAVSIVELFGFLRNDFYLQEVTGNLPVRPRHPGNFGMCINGEWYHLKARDHSAFADAAILQERVLAPFFGISDPKTDSRLKCAGGEKALEEIGAIFQAHPGAIAFTLCPLSVAELVRAADAGRVLPPKSTWIVPKIPYGLLIHNIEKI</sequence>
<dbReference type="OrthoDB" id="9781616at2"/>
<organism evidence="1 2">
    <name type="scientific">Mucilaginibacter gotjawali</name>
    <dbReference type="NCBI Taxonomy" id="1550579"/>
    <lineage>
        <taxon>Bacteria</taxon>
        <taxon>Pseudomonadati</taxon>
        <taxon>Bacteroidota</taxon>
        <taxon>Sphingobacteriia</taxon>
        <taxon>Sphingobacteriales</taxon>
        <taxon>Sphingobacteriaceae</taxon>
        <taxon>Mucilaginibacter</taxon>
    </lineage>
</organism>
<dbReference type="AlphaFoldDB" id="A0A110B347"/>